<evidence type="ECO:0000256" key="1">
    <source>
        <dbReference type="HAMAP-Rule" id="MF_00302"/>
    </source>
</evidence>
<dbReference type="FunFam" id="3.30.1390.10:FF:000002">
    <property type="entry name" value="ATP-dependent Clp protease adapter protein ClpS"/>
    <property type="match status" value="1"/>
</dbReference>
<proteinExistence type="inferred from homology"/>
<evidence type="ECO:0000313" key="3">
    <source>
        <dbReference type="EMBL" id="CUV66287.1"/>
    </source>
</evidence>
<dbReference type="SUPFAM" id="SSF54736">
    <property type="entry name" value="ClpS-like"/>
    <property type="match status" value="1"/>
</dbReference>
<organism evidence="3">
    <name type="scientific">Sulfurovum sp. enrichment culture clone C5</name>
    <dbReference type="NCBI Taxonomy" id="497650"/>
    <lineage>
        <taxon>Bacteria</taxon>
        <taxon>Pseudomonadati</taxon>
        <taxon>Campylobacterota</taxon>
        <taxon>Epsilonproteobacteria</taxon>
        <taxon>Campylobacterales</taxon>
        <taxon>Sulfurovaceae</taxon>
        <taxon>Sulfurovum</taxon>
        <taxon>environmental samples</taxon>
    </lineage>
</organism>
<dbReference type="HAMAP" id="MF_00302">
    <property type="entry name" value="ClpS"/>
    <property type="match status" value="1"/>
</dbReference>
<keyword evidence="3" id="KW-0378">Hydrolase</keyword>
<dbReference type="AlphaFoldDB" id="A0A0S4XPQ8"/>
<dbReference type="PANTHER" id="PTHR33473:SF19">
    <property type="entry name" value="ATP-DEPENDENT CLP PROTEASE ADAPTER PROTEIN CLPS"/>
    <property type="match status" value="1"/>
</dbReference>
<reference evidence="3" key="1">
    <citation type="submission" date="2015-11" db="EMBL/GenBank/DDBJ databases">
        <authorList>
            <person name="Zhang Y."/>
            <person name="Guo Z."/>
        </authorList>
    </citation>
    <scope>NUCLEOTIDE SEQUENCE</scope>
    <source>
        <strain evidence="3">BN30871</strain>
    </source>
</reference>
<dbReference type="Pfam" id="PF02617">
    <property type="entry name" value="ClpS"/>
    <property type="match status" value="1"/>
</dbReference>
<keyword evidence="3" id="KW-0645">Protease</keyword>
<comment type="similarity">
    <text evidence="1">Belongs to the ClpS family.</text>
</comment>
<dbReference type="EMBL" id="FAXN01000075">
    <property type="protein sequence ID" value="CUV66287.1"/>
    <property type="molecule type" value="Genomic_DNA"/>
</dbReference>
<comment type="subunit">
    <text evidence="1">Binds to the N-terminal domain of the chaperone ClpA.</text>
</comment>
<dbReference type="Gene3D" id="3.30.1390.10">
    <property type="match status" value="1"/>
</dbReference>
<feature type="domain" description="Adaptor protein ClpS core" evidence="2">
    <location>
        <begin position="15"/>
        <end position="94"/>
    </location>
</feature>
<dbReference type="InterPro" id="IPR014719">
    <property type="entry name" value="Ribosomal_bL12_C/ClpS-like"/>
</dbReference>
<dbReference type="InterPro" id="IPR003769">
    <property type="entry name" value="ClpS_core"/>
</dbReference>
<dbReference type="PANTHER" id="PTHR33473">
    <property type="entry name" value="ATP-DEPENDENT CLP PROTEASE ADAPTER PROTEIN CLPS1, CHLOROPLASTIC"/>
    <property type="match status" value="1"/>
</dbReference>
<name>A0A0S4XPQ8_9BACT</name>
<sequence length="98" mass="11043">MPKIDLELESIYELEEPKKYKVVLHNDDYTTMDFVIFVLTNIFHKTSSEATQIMVEVHEKGKGVCGVFTREIGKAKVNQVAIAAKQNGFPLLATLEAE</sequence>
<dbReference type="GO" id="GO:0008233">
    <property type="term" value="F:peptidase activity"/>
    <property type="evidence" value="ECO:0007669"/>
    <property type="project" value="UniProtKB-KW"/>
</dbReference>
<dbReference type="GO" id="GO:0030163">
    <property type="term" value="P:protein catabolic process"/>
    <property type="evidence" value="ECO:0007669"/>
    <property type="project" value="InterPro"/>
</dbReference>
<dbReference type="GO" id="GO:0006508">
    <property type="term" value="P:proteolysis"/>
    <property type="evidence" value="ECO:0007669"/>
    <property type="project" value="UniProtKB-UniRule"/>
</dbReference>
<dbReference type="InterPro" id="IPR022935">
    <property type="entry name" value="ClpS"/>
</dbReference>
<evidence type="ECO:0000259" key="2">
    <source>
        <dbReference type="Pfam" id="PF02617"/>
    </source>
</evidence>
<accession>A0A0S4XPQ8</accession>
<comment type="function">
    <text evidence="1">Involved in the modulation of the specificity of the ClpAP-mediated ATP-dependent protein degradation.</text>
</comment>
<protein>
    <recommendedName>
        <fullName evidence="1">ATP-dependent Clp protease adapter protein ClpS</fullName>
    </recommendedName>
</protein>
<gene>
    <name evidence="1 3" type="primary">clpS</name>
    <name evidence="3" type="ORF">BN3087_710017</name>
</gene>